<dbReference type="SUPFAM" id="SSF54427">
    <property type="entry name" value="NTF2-like"/>
    <property type="match status" value="1"/>
</dbReference>
<dbReference type="CDD" id="cd16425">
    <property type="entry name" value="TrbF"/>
    <property type="match status" value="1"/>
</dbReference>
<reference evidence="6" key="1">
    <citation type="submission" date="2019-03" db="EMBL/GenBank/DDBJ databases">
        <title>Metabolic reconstructions from genomes of highly enriched 'Candidatus Accumulibacter' and 'Candidatus Competibacter' bioreactor populations.</title>
        <authorList>
            <person name="Annavajhala M.K."/>
            <person name="Welles L."/>
            <person name="Abbas B."/>
            <person name="Sorokin D."/>
            <person name="Park H."/>
            <person name="Van Loosdrecht M."/>
            <person name="Chandran K."/>
        </authorList>
    </citation>
    <scope>NUCLEOTIDE SEQUENCE</scope>
    <source>
        <strain evidence="6">SBR_L</strain>
    </source>
</reference>
<evidence type="ECO:0000259" key="5">
    <source>
        <dbReference type="Pfam" id="PF04335"/>
    </source>
</evidence>
<accession>A0ABX1TG24</accession>
<evidence type="ECO:0000256" key="4">
    <source>
        <dbReference type="ARBA" id="ARBA00023136"/>
    </source>
</evidence>
<evidence type="ECO:0000313" key="6">
    <source>
        <dbReference type="EMBL" id="NMQ07994.1"/>
    </source>
</evidence>
<keyword evidence="4" id="KW-0472">Membrane</keyword>
<feature type="domain" description="Bacterial virulence protein VirB8" evidence="5">
    <location>
        <begin position="6"/>
        <end position="119"/>
    </location>
</feature>
<dbReference type="Proteomes" id="UP000886469">
    <property type="component" value="Unassembled WGS sequence"/>
</dbReference>
<evidence type="ECO:0000256" key="3">
    <source>
        <dbReference type="ARBA" id="ARBA00022989"/>
    </source>
</evidence>
<organism evidence="6 7">
    <name type="scientific">Candidatus Accumulibacter contiguus</name>
    <dbReference type="NCBI Taxonomy" id="2954381"/>
    <lineage>
        <taxon>Bacteria</taxon>
        <taxon>Pseudomonadati</taxon>
        <taxon>Pseudomonadota</taxon>
        <taxon>Betaproteobacteria</taxon>
        <taxon>Candidatus Accumulibacter</taxon>
    </lineage>
</organism>
<sequence length="121" mass="13802">VALQRKAVFRVYSMLAPNDPATARMNEWLNGSEESSPFKRATKETVSVEIASVLPQTPETWQVDWVETSRDRQGILKGQPFRMRALVTVYVAEPTTSTSEEQIRNNPIGLYVRDFSWAKQL</sequence>
<dbReference type="InterPro" id="IPR007430">
    <property type="entry name" value="VirB8"/>
</dbReference>
<dbReference type="InterPro" id="IPR035658">
    <property type="entry name" value="TrbF"/>
</dbReference>
<feature type="non-terminal residue" evidence="6">
    <location>
        <position position="1"/>
    </location>
</feature>
<keyword evidence="3" id="KW-1133">Transmembrane helix</keyword>
<keyword evidence="2" id="KW-0812">Transmembrane</keyword>
<comment type="caution">
    <text evidence="6">The sequence shown here is derived from an EMBL/GenBank/DDBJ whole genome shotgun (WGS) entry which is preliminary data.</text>
</comment>
<protein>
    <submittedName>
        <fullName evidence="6">Conjugal transfer protein TrbF</fullName>
    </submittedName>
</protein>
<evidence type="ECO:0000256" key="1">
    <source>
        <dbReference type="ARBA" id="ARBA00004167"/>
    </source>
</evidence>
<dbReference type="RefSeq" id="WP_248595134.1">
    <property type="nucleotide sequence ID" value="NZ_SPMX01000137.1"/>
</dbReference>
<dbReference type="Gene3D" id="3.10.450.230">
    <property type="entry name" value="VirB8 protein"/>
    <property type="match status" value="1"/>
</dbReference>
<keyword evidence="7" id="KW-1185">Reference proteome</keyword>
<comment type="subcellular location">
    <subcellularLocation>
        <location evidence="1">Membrane</location>
        <topology evidence="1">Single-pass membrane protein</topology>
    </subcellularLocation>
</comment>
<evidence type="ECO:0000256" key="2">
    <source>
        <dbReference type="ARBA" id="ARBA00022692"/>
    </source>
</evidence>
<dbReference type="Pfam" id="PF04335">
    <property type="entry name" value="VirB8"/>
    <property type="match status" value="1"/>
</dbReference>
<evidence type="ECO:0000313" key="7">
    <source>
        <dbReference type="Proteomes" id="UP000886469"/>
    </source>
</evidence>
<dbReference type="EMBL" id="SPMX01000137">
    <property type="protein sequence ID" value="NMQ07994.1"/>
    <property type="molecule type" value="Genomic_DNA"/>
</dbReference>
<name>A0ABX1TG24_9PROT</name>
<dbReference type="InterPro" id="IPR032710">
    <property type="entry name" value="NTF2-like_dom_sf"/>
</dbReference>
<gene>
    <name evidence="6" type="ORF">E4Q08_23570</name>
</gene>
<proteinExistence type="predicted"/>